<dbReference type="InterPro" id="IPR027417">
    <property type="entry name" value="P-loop_NTPase"/>
</dbReference>
<keyword evidence="4" id="KW-1185">Reference proteome</keyword>
<dbReference type="InterPro" id="IPR024628">
    <property type="entry name" value="Sulfotransferase_Stf0_dom"/>
</dbReference>
<protein>
    <submittedName>
        <fullName evidence="3">Sulfotransferase domain-containing protein</fullName>
    </submittedName>
</protein>
<sequence length="257" mass="30837">MLKKKSYIICTTPRCGSSLLCELLSNTGILGYPKELETQDNELVWRDYYKFPHYKAYLDEYPVLCTSSNGITGVKLMWMQLEKLIKKLRATPEYAWYKMPNLLNQYLPNCHYIYLRRHDKLRQAVSFSKAIQTGVWSSNQENINDKKELEFDFNQINDLIQLIYDYELKWFSFFKEYRIKPLILEYEFFHINFAETIVEVLNYLNLDVPEKLELPAPSLRKQSDKLTELWIEKCMKNYQFNKNLPFKTRVDNYFGTL</sequence>
<dbReference type="RefSeq" id="WP_215610789.1">
    <property type="nucleotide sequence ID" value="NZ_JADOES010000057.1"/>
</dbReference>
<dbReference type="Proteomes" id="UP000717364">
    <property type="component" value="Unassembled WGS sequence"/>
</dbReference>
<feature type="active site" description="Proton acceptor" evidence="1">
    <location>
        <position position="35"/>
    </location>
</feature>
<evidence type="ECO:0000313" key="3">
    <source>
        <dbReference type="EMBL" id="MBT9317724.1"/>
    </source>
</evidence>
<organism evidence="3 4">
    <name type="scientific">Leptothoe spongobia TAU-MAC 1115</name>
    <dbReference type="NCBI Taxonomy" id="1967444"/>
    <lineage>
        <taxon>Bacteria</taxon>
        <taxon>Bacillati</taxon>
        <taxon>Cyanobacteriota</taxon>
        <taxon>Cyanophyceae</taxon>
        <taxon>Nodosilineales</taxon>
        <taxon>Cymatolegaceae</taxon>
        <taxon>Leptothoe</taxon>
        <taxon>Leptothoe spongobia</taxon>
    </lineage>
</organism>
<dbReference type="PIRSF" id="PIRSF021497">
    <property type="entry name" value="Sulphotransferase_Stf0"/>
    <property type="match status" value="1"/>
</dbReference>
<evidence type="ECO:0000259" key="2">
    <source>
        <dbReference type="Pfam" id="PF09037"/>
    </source>
</evidence>
<feature type="domain" description="Sulphotransferase Stf0" evidence="2">
    <location>
        <begin position="6"/>
        <end position="233"/>
    </location>
</feature>
<evidence type="ECO:0000256" key="1">
    <source>
        <dbReference type="PIRSR" id="PIRSR021497-1"/>
    </source>
</evidence>
<reference evidence="3" key="2">
    <citation type="journal article" date="2021" name="Mar. Drugs">
        <title>Genome Reduction and Secondary Metabolism of the Marine Sponge-Associated Cyanobacterium Leptothoe.</title>
        <authorList>
            <person name="Konstantinou D."/>
            <person name="Popin R.V."/>
            <person name="Fewer D.P."/>
            <person name="Sivonen K."/>
            <person name="Gkelis S."/>
        </authorList>
    </citation>
    <scope>NUCLEOTIDE SEQUENCE</scope>
    <source>
        <strain evidence="3">TAU-MAC 1115</strain>
    </source>
</reference>
<dbReference type="InterPro" id="IPR015124">
    <property type="entry name" value="Stf0"/>
</dbReference>
<dbReference type="EMBL" id="JADOES010000057">
    <property type="protein sequence ID" value="MBT9317724.1"/>
    <property type="molecule type" value="Genomic_DNA"/>
</dbReference>
<dbReference type="SUPFAM" id="SSF52540">
    <property type="entry name" value="P-loop containing nucleoside triphosphate hydrolases"/>
    <property type="match status" value="1"/>
</dbReference>
<name>A0A947GKR9_9CYAN</name>
<dbReference type="Gene3D" id="3.40.50.300">
    <property type="entry name" value="P-loop containing nucleotide triphosphate hydrolases"/>
    <property type="match status" value="1"/>
</dbReference>
<evidence type="ECO:0000313" key="4">
    <source>
        <dbReference type="Proteomes" id="UP000717364"/>
    </source>
</evidence>
<accession>A0A947GKR9</accession>
<proteinExistence type="predicted"/>
<comment type="caution">
    <text evidence="3">The sequence shown here is derived from an EMBL/GenBank/DDBJ whole genome shotgun (WGS) entry which is preliminary data.</text>
</comment>
<dbReference type="AlphaFoldDB" id="A0A947GKR9"/>
<dbReference type="Pfam" id="PF09037">
    <property type="entry name" value="Sulphotransf"/>
    <property type="match status" value="1"/>
</dbReference>
<dbReference type="GO" id="GO:0016740">
    <property type="term" value="F:transferase activity"/>
    <property type="evidence" value="ECO:0007669"/>
    <property type="project" value="InterPro"/>
</dbReference>
<gene>
    <name evidence="3" type="ORF">IXB50_20085</name>
</gene>
<reference evidence="3" key="1">
    <citation type="submission" date="2020-11" db="EMBL/GenBank/DDBJ databases">
        <authorList>
            <person name="Konstantinou D."/>
            <person name="Gkelis S."/>
            <person name="Popin R."/>
            <person name="Fewer D."/>
            <person name="Sivonen K."/>
        </authorList>
    </citation>
    <scope>NUCLEOTIDE SEQUENCE</scope>
    <source>
        <strain evidence="3">TAU-MAC 1115</strain>
    </source>
</reference>